<accession>A0A3P6A7T6</accession>
<dbReference type="AlphaFoldDB" id="A0A3P6A7T6"/>
<organism evidence="1">
    <name type="scientific">Brassica campestris</name>
    <name type="common">Field mustard</name>
    <dbReference type="NCBI Taxonomy" id="3711"/>
    <lineage>
        <taxon>Eukaryota</taxon>
        <taxon>Viridiplantae</taxon>
        <taxon>Streptophyta</taxon>
        <taxon>Embryophyta</taxon>
        <taxon>Tracheophyta</taxon>
        <taxon>Spermatophyta</taxon>
        <taxon>Magnoliopsida</taxon>
        <taxon>eudicotyledons</taxon>
        <taxon>Gunneridae</taxon>
        <taxon>Pentapetalae</taxon>
        <taxon>rosids</taxon>
        <taxon>malvids</taxon>
        <taxon>Brassicales</taxon>
        <taxon>Brassicaceae</taxon>
        <taxon>Brassiceae</taxon>
        <taxon>Brassica</taxon>
    </lineage>
</organism>
<sequence length="42" mass="4804">MNLGLTRRIGVERTQMFGQRTRSWIPVHVLLCIGKTALLISH</sequence>
<name>A0A3P6A7T6_BRACM</name>
<reference evidence="1" key="1">
    <citation type="submission" date="2018-11" db="EMBL/GenBank/DDBJ databases">
        <authorList>
            <consortium name="Genoscope - CEA"/>
            <person name="William W."/>
        </authorList>
    </citation>
    <scope>NUCLEOTIDE SEQUENCE</scope>
</reference>
<evidence type="ECO:0000313" key="1">
    <source>
        <dbReference type="EMBL" id="VDC83303.1"/>
    </source>
</evidence>
<dbReference type="EMBL" id="LR031572">
    <property type="protein sequence ID" value="VDC83303.1"/>
    <property type="molecule type" value="Genomic_DNA"/>
</dbReference>
<gene>
    <name evidence="1" type="ORF">BRAA03T14521Z</name>
</gene>
<protein>
    <submittedName>
        <fullName evidence="1">Uncharacterized protein</fullName>
    </submittedName>
</protein>
<proteinExistence type="predicted"/>